<dbReference type="Pfam" id="PF24883">
    <property type="entry name" value="NPHP3_N"/>
    <property type="match status" value="1"/>
</dbReference>
<protein>
    <recommendedName>
        <fullName evidence="6">NACHT domain-containing protein</fullName>
    </recommendedName>
</protein>
<evidence type="ECO:0000256" key="1">
    <source>
        <dbReference type="ARBA" id="ARBA00022737"/>
    </source>
</evidence>
<evidence type="ECO:0000259" key="2">
    <source>
        <dbReference type="Pfam" id="PF23239"/>
    </source>
</evidence>
<evidence type="ECO:0008006" key="6">
    <source>
        <dbReference type="Google" id="ProtNLM"/>
    </source>
</evidence>
<dbReference type="EMBL" id="JAKLMC020000058">
    <property type="protein sequence ID" value="KAK5947936.1"/>
    <property type="molecule type" value="Genomic_DNA"/>
</dbReference>
<gene>
    <name evidence="4" type="ORF">OHC33_011041</name>
</gene>
<dbReference type="PANTHER" id="PTHR10039">
    <property type="entry name" value="AMELOGENIN"/>
    <property type="match status" value="1"/>
</dbReference>
<sequence length="269" mass="30908">MSPTSPNTDDPLVGEYNLRPVIKGPVFSLLFPLKAFHCVYKDKIQQESEEMWRIFLAAAADPSAGSIVCVLDALDECRNEDRRQLITKLCEVYQRSSQVLSGARLKFLVTSRPYDSVQRWFAGTTSRLPQIQLRGEDENDRIHGEINLVIDHRVHDLADKFRLSQQNQEMLRQRLRHMEHGTYLWLHLTTEEIRETCRDSIYADELVVNSLPTSVEDAYERILNKINDKQKAKAHKILLIIVGAPRPLTIRLGEEGVSLALRSSILFEE</sequence>
<accession>A0AAN8EXD0</accession>
<dbReference type="InterPro" id="IPR055497">
    <property type="entry name" value="DUF7069"/>
</dbReference>
<evidence type="ECO:0000313" key="4">
    <source>
        <dbReference type="EMBL" id="KAK5947936.1"/>
    </source>
</evidence>
<reference evidence="4 5" key="1">
    <citation type="submission" date="2022-12" db="EMBL/GenBank/DDBJ databases">
        <title>Genomic features and morphological characterization of a novel Knufia sp. strain isolated from spacecraft assembly facility.</title>
        <authorList>
            <person name="Teixeira M."/>
            <person name="Chander A.M."/>
            <person name="Stajich J.E."/>
            <person name="Venkateswaran K."/>
        </authorList>
    </citation>
    <scope>NUCLEOTIDE SEQUENCE [LARGE SCALE GENOMIC DNA]</scope>
    <source>
        <strain evidence="4 5">FJI-L2-BK-P2</strain>
    </source>
</reference>
<name>A0AAN8EXD0_9EURO</name>
<organism evidence="4 5">
    <name type="scientific">Knufia fluminis</name>
    <dbReference type="NCBI Taxonomy" id="191047"/>
    <lineage>
        <taxon>Eukaryota</taxon>
        <taxon>Fungi</taxon>
        <taxon>Dikarya</taxon>
        <taxon>Ascomycota</taxon>
        <taxon>Pezizomycotina</taxon>
        <taxon>Eurotiomycetes</taxon>
        <taxon>Chaetothyriomycetidae</taxon>
        <taxon>Chaetothyriales</taxon>
        <taxon>Trichomeriaceae</taxon>
        <taxon>Knufia</taxon>
    </lineage>
</organism>
<comment type="caution">
    <text evidence="4">The sequence shown here is derived from an EMBL/GenBank/DDBJ whole genome shotgun (WGS) entry which is preliminary data.</text>
</comment>
<feature type="domain" description="Nephrocystin 3-like N-terminal" evidence="3">
    <location>
        <begin position="44"/>
        <end position="112"/>
    </location>
</feature>
<keyword evidence="5" id="KW-1185">Reference proteome</keyword>
<keyword evidence="1" id="KW-0677">Repeat</keyword>
<dbReference type="Pfam" id="PF23239">
    <property type="entry name" value="DUF7069"/>
    <property type="match status" value="1"/>
</dbReference>
<proteinExistence type="predicted"/>
<dbReference type="AlphaFoldDB" id="A0AAN8EXD0"/>
<dbReference type="Proteomes" id="UP001316803">
    <property type="component" value="Unassembled WGS sequence"/>
</dbReference>
<evidence type="ECO:0000259" key="3">
    <source>
        <dbReference type="Pfam" id="PF24883"/>
    </source>
</evidence>
<evidence type="ECO:0000313" key="5">
    <source>
        <dbReference type="Proteomes" id="UP001316803"/>
    </source>
</evidence>
<dbReference type="PANTHER" id="PTHR10039:SF14">
    <property type="entry name" value="NACHT DOMAIN-CONTAINING PROTEIN"/>
    <property type="match status" value="1"/>
</dbReference>
<feature type="domain" description="DUF7069" evidence="2">
    <location>
        <begin position="143"/>
        <end position="191"/>
    </location>
</feature>
<dbReference type="InterPro" id="IPR056884">
    <property type="entry name" value="NPHP3-like_N"/>
</dbReference>